<name>A0A382ET85_9ZZZZ</name>
<dbReference type="GO" id="GO:0010420">
    <property type="term" value="F:polyprenyldihydroxybenzoate methyltransferase activity"/>
    <property type="evidence" value="ECO:0007669"/>
    <property type="project" value="TreeGrafter"/>
</dbReference>
<sequence>MSEITDVQSGYDRWAAVYDHDENPLLALEAPLLQKALGDVCGCSVLDLGCGTGRHALWLAEAGAHVTAIDFSKDMLAVARSKPGADGVDFMVHDLHERLPFGSGAFDIVVSGLVLEHLRDLPAFFSEARRVLNSRGRAVISAMHPAMFLRDSQAQFTDPASGEIVRPGSLPHQLSEMIMAAVLARLDLIGVDEYAADQKLVARFPRAKKYLGWPMLVVLQLASASNC</sequence>
<feature type="domain" description="Methyltransferase type 11" evidence="1">
    <location>
        <begin position="46"/>
        <end position="140"/>
    </location>
</feature>
<dbReference type="Pfam" id="PF08241">
    <property type="entry name" value="Methyltransf_11"/>
    <property type="match status" value="1"/>
</dbReference>
<protein>
    <recommendedName>
        <fullName evidence="1">Methyltransferase type 11 domain-containing protein</fullName>
    </recommendedName>
</protein>
<accession>A0A382ET85</accession>
<evidence type="ECO:0000259" key="1">
    <source>
        <dbReference type="Pfam" id="PF08241"/>
    </source>
</evidence>
<dbReference type="AlphaFoldDB" id="A0A382ET85"/>
<evidence type="ECO:0000313" key="2">
    <source>
        <dbReference type="EMBL" id="SVB53625.1"/>
    </source>
</evidence>
<dbReference type="InterPro" id="IPR013216">
    <property type="entry name" value="Methyltransf_11"/>
</dbReference>
<proteinExistence type="predicted"/>
<organism evidence="2">
    <name type="scientific">marine metagenome</name>
    <dbReference type="NCBI Taxonomy" id="408172"/>
    <lineage>
        <taxon>unclassified sequences</taxon>
        <taxon>metagenomes</taxon>
        <taxon>ecological metagenomes</taxon>
    </lineage>
</organism>
<dbReference type="EMBL" id="UINC01046075">
    <property type="protein sequence ID" value="SVB53625.1"/>
    <property type="molecule type" value="Genomic_DNA"/>
</dbReference>
<dbReference type="CDD" id="cd02440">
    <property type="entry name" value="AdoMet_MTases"/>
    <property type="match status" value="1"/>
</dbReference>
<dbReference type="SUPFAM" id="SSF53335">
    <property type="entry name" value="S-adenosyl-L-methionine-dependent methyltransferases"/>
    <property type="match status" value="1"/>
</dbReference>
<dbReference type="PANTHER" id="PTHR43464:SF52">
    <property type="entry name" value="PUTATIVE-RELATED"/>
    <property type="match status" value="1"/>
</dbReference>
<reference evidence="2" key="1">
    <citation type="submission" date="2018-05" db="EMBL/GenBank/DDBJ databases">
        <authorList>
            <person name="Lanie J.A."/>
            <person name="Ng W.-L."/>
            <person name="Kazmierczak K.M."/>
            <person name="Andrzejewski T.M."/>
            <person name="Davidsen T.M."/>
            <person name="Wayne K.J."/>
            <person name="Tettelin H."/>
            <person name="Glass J.I."/>
            <person name="Rusch D."/>
            <person name="Podicherti R."/>
            <person name="Tsui H.-C.T."/>
            <person name="Winkler M.E."/>
        </authorList>
    </citation>
    <scope>NUCLEOTIDE SEQUENCE</scope>
</reference>
<dbReference type="Gene3D" id="3.40.50.150">
    <property type="entry name" value="Vaccinia Virus protein VP39"/>
    <property type="match status" value="1"/>
</dbReference>
<dbReference type="PANTHER" id="PTHR43464">
    <property type="entry name" value="METHYLTRANSFERASE"/>
    <property type="match status" value="1"/>
</dbReference>
<dbReference type="InterPro" id="IPR029063">
    <property type="entry name" value="SAM-dependent_MTases_sf"/>
</dbReference>
<gene>
    <name evidence="2" type="ORF">METZ01_LOCUS206479</name>
</gene>